<dbReference type="Pfam" id="PF00069">
    <property type="entry name" value="Pkinase"/>
    <property type="match status" value="1"/>
</dbReference>
<dbReference type="InterPro" id="IPR001611">
    <property type="entry name" value="Leu-rich_rpt"/>
</dbReference>
<keyword evidence="4" id="KW-0723">Serine/threonine-protein kinase</keyword>
<evidence type="ECO:0000259" key="22">
    <source>
        <dbReference type="PROSITE" id="PS50011"/>
    </source>
</evidence>
<feature type="transmembrane region" description="Helical" evidence="21">
    <location>
        <begin position="431"/>
        <end position="454"/>
    </location>
</feature>
<dbReference type="GO" id="GO:0004674">
    <property type="term" value="F:protein serine/threonine kinase activity"/>
    <property type="evidence" value="ECO:0007669"/>
    <property type="project" value="UniProtKB-KW"/>
</dbReference>
<evidence type="ECO:0000256" key="12">
    <source>
        <dbReference type="ARBA" id="ARBA00022777"/>
    </source>
</evidence>
<evidence type="ECO:0000256" key="13">
    <source>
        <dbReference type="ARBA" id="ARBA00022840"/>
    </source>
</evidence>
<dbReference type="FunFam" id="3.80.10.10:FF:000041">
    <property type="entry name" value="LRR receptor-like serine/threonine-protein kinase ERECTA"/>
    <property type="match status" value="1"/>
</dbReference>
<comment type="catalytic activity">
    <reaction evidence="18">
        <text>L-threonyl-[protein] + ATP = O-phospho-L-threonyl-[protein] + ADP + H(+)</text>
        <dbReference type="Rhea" id="RHEA:46608"/>
        <dbReference type="Rhea" id="RHEA-COMP:11060"/>
        <dbReference type="Rhea" id="RHEA-COMP:11605"/>
        <dbReference type="ChEBI" id="CHEBI:15378"/>
        <dbReference type="ChEBI" id="CHEBI:30013"/>
        <dbReference type="ChEBI" id="CHEBI:30616"/>
        <dbReference type="ChEBI" id="CHEBI:61977"/>
        <dbReference type="ChEBI" id="CHEBI:456216"/>
        <dbReference type="EC" id="2.7.11.1"/>
    </reaction>
</comment>
<dbReference type="EMBL" id="JANJYJ010000007">
    <property type="protein sequence ID" value="KAK3199326.1"/>
    <property type="molecule type" value="Genomic_DNA"/>
</dbReference>
<protein>
    <recommendedName>
        <fullName evidence="3">non-specific serine/threonine protein kinase</fullName>
        <ecNumber evidence="3">2.7.11.1</ecNumber>
    </recommendedName>
</protein>
<evidence type="ECO:0000256" key="6">
    <source>
        <dbReference type="ARBA" id="ARBA00022614"/>
    </source>
</evidence>
<evidence type="ECO:0000256" key="20">
    <source>
        <dbReference type="PROSITE-ProRule" id="PRU10141"/>
    </source>
</evidence>
<evidence type="ECO:0000256" key="16">
    <source>
        <dbReference type="ARBA" id="ARBA00023170"/>
    </source>
</evidence>
<evidence type="ECO:0000313" key="23">
    <source>
        <dbReference type="EMBL" id="KAK3199326.1"/>
    </source>
</evidence>
<proteinExistence type="inferred from homology"/>
<dbReference type="Pfam" id="PF23598">
    <property type="entry name" value="LRR_14"/>
    <property type="match status" value="1"/>
</dbReference>
<dbReference type="InterPro" id="IPR000719">
    <property type="entry name" value="Prot_kinase_dom"/>
</dbReference>
<dbReference type="FunFam" id="3.30.200.20:FF:000309">
    <property type="entry name" value="Leucine-rich repeat receptor protein kinase MSP1"/>
    <property type="match status" value="1"/>
</dbReference>
<feature type="transmembrane region" description="Helical" evidence="21">
    <location>
        <begin position="6"/>
        <end position="27"/>
    </location>
</feature>
<keyword evidence="13 20" id="KW-0067">ATP-binding</keyword>
<gene>
    <name evidence="23" type="ORF">Dsin_022741</name>
</gene>
<evidence type="ECO:0000256" key="21">
    <source>
        <dbReference type="SAM" id="Phobius"/>
    </source>
</evidence>
<keyword evidence="17" id="KW-0325">Glycoprotein</keyword>
<dbReference type="Pfam" id="PF00560">
    <property type="entry name" value="LRR_1"/>
    <property type="match status" value="3"/>
</dbReference>
<dbReference type="PANTHER" id="PTHR48005">
    <property type="entry name" value="LEUCINE RICH REPEAT KINASE 2"/>
    <property type="match status" value="1"/>
</dbReference>
<evidence type="ECO:0000256" key="3">
    <source>
        <dbReference type="ARBA" id="ARBA00012513"/>
    </source>
</evidence>
<sequence>MVSRSSAHRVMVMWTIVVSFTNIFAATSESSAIRLEREALLKSGWWSKINNPHHCNWIGITCNQAGSITSISLFGSIGKAGELGQFNFSCFPNLEYFDVFYNNLSGTIPAEVGALSKLVYLDLSYNNLTGCIPPEIGNLRNLSTLYLDYNKLTGHIPPSLGDLTKLEILSLGLNQLCGLLPQQLGNLMNLTYLVLYLNNISGPIPSTLGHLTKLNTMFLDSNQLSGLLPQELGNLKNLRYLNLSSNSFSGQIPFMVGGFSNLVNLDLSNNKLSGPISPEIVNCLNLKELRLSNNSLRGRIPLEIGKLRYLNHLDLSYNFINGTIHSQLIDDIQLTLTYLDLSQNNLSGAIPNSVYGMTSLSFINLSYNHLEGEVEDHFLKIYSQEAFIGNKALCSDVGTVMPLCNITRNTLPTASPSIVLENRTKYDDVRFIRMLLPITILVVVIIIGISYLIIKCNNNNKDSQFKSKASKSGDVFSIWNYDGRIAYGDIIDATEDFDIKYCIGTGGYGSVYKAQLPNGKVVALKKLHRSESDEPTSTKSFQNEVRVLSEICHRNIVKLYGFCLHKRCMFLVYEYMDRGSLFCVLRNDHEAIELNWTKRVNIIKGIAHALSYLHHNCTPSIVHRDISSNNILLNSKLEAFLADFGTAKLLYANSSNRTMLVGTYGYIAPELAYTMVVTEKCDVYSFGVMALEILMGRHPGELLSSLGSSRNENIMLMDIVDPRLSPPMDKLIAQDVVLVSSVAFACLHSKPKFRPSMQRVSQEFLACKTLMSKPFQEVSTAQLRNHGVSLQCET</sequence>
<evidence type="ECO:0000256" key="14">
    <source>
        <dbReference type="ARBA" id="ARBA00022989"/>
    </source>
</evidence>
<dbReference type="GO" id="GO:0005524">
    <property type="term" value="F:ATP binding"/>
    <property type="evidence" value="ECO:0007669"/>
    <property type="project" value="UniProtKB-UniRule"/>
</dbReference>
<dbReference type="AlphaFoldDB" id="A0AAE0A3K0"/>
<keyword evidence="8 21" id="KW-0812">Transmembrane</keyword>
<dbReference type="InterPro" id="IPR017441">
    <property type="entry name" value="Protein_kinase_ATP_BS"/>
</dbReference>
<dbReference type="PANTHER" id="PTHR48005:SF16">
    <property type="entry name" value="MDIS1-INTERACTING RECEPTOR LIKE KINASE 2-LIKE ISOFORM X1"/>
    <property type="match status" value="1"/>
</dbReference>
<evidence type="ECO:0000256" key="19">
    <source>
        <dbReference type="ARBA" id="ARBA00048679"/>
    </source>
</evidence>
<keyword evidence="16" id="KW-0675">Receptor</keyword>
<evidence type="ECO:0000256" key="9">
    <source>
        <dbReference type="ARBA" id="ARBA00022729"/>
    </source>
</evidence>
<comment type="catalytic activity">
    <reaction evidence="19">
        <text>L-seryl-[protein] + ATP = O-phospho-L-seryl-[protein] + ADP + H(+)</text>
        <dbReference type="Rhea" id="RHEA:17989"/>
        <dbReference type="Rhea" id="RHEA-COMP:9863"/>
        <dbReference type="Rhea" id="RHEA-COMP:11604"/>
        <dbReference type="ChEBI" id="CHEBI:15378"/>
        <dbReference type="ChEBI" id="CHEBI:29999"/>
        <dbReference type="ChEBI" id="CHEBI:30616"/>
        <dbReference type="ChEBI" id="CHEBI:83421"/>
        <dbReference type="ChEBI" id="CHEBI:456216"/>
        <dbReference type="EC" id="2.7.11.1"/>
    </reaction>
</comment>
<keyword evidence="9" id="KW-0732">Signal</keyword>
<evidence type="ECO:0000256" key="18">
    <source>
        <dbReference type="ARBA" id="ARBA00047899"/>
    </source>
</evidence>
<dbReference type="PRINTS" id="PR00019">
    <property type="entry name" value="LEURICHRPT"/>
</dbReference>
<dbReference type="InterPro" id="IPR055414">
    <property type="entry name" value="LRR_R13L4/SHOC2-like"/>
</dbReference>
<dbReference type="FunFam" id="3.80.10.10:FF:000111">
    <property type="entry name" value="LRR receptor-like serine/threonine-protein kinase ERECTA"/>
    <property type="match status" value="1"/>
</dbReference>
<comment type="caution">
    <text evidence="23">The sequence shown here is derived from an EMBL/GenBank/DDBJ whole genome shotgun (WGS) entry which is preliminary data.</text>
</comment>
<keyword evidence="7" id="KW-0808">Transferase</keyword>
<evidence type="ECO:0000313" key="24">
    <source>
        <dbReference type="Proteomes" id="UP001281410"/>
    </source>
</evidence>
<comment type="similarity">
    <text evidence="2">Belongs to the RLP family.</text>
</comment>
<accession>A0AAE0A3K0</accession>
<dbReference type="SUPFAM" id="SSF52058">
    <property type="entry name" value="L domain-like"/>
    <property type="match status" value="1"/>
</dbReference>
<evidence type="ECO:0000256" key="1">
    <source>
        <dbReference type="ARBA" id="ARBA00004479"/>
    </source>
</evidence>
<evidence type="ECO:0000256" key="11">
    <source>
        <dbReference type="ARBA" id="ARBA00022741"/>
    </source>
</evidence>
<dbReference type="FunFam" id="1.10.510.10:FF:000445">
    <property type="entry name" value="MDIS1-interacting receptor like kinase 2"/>
    <property type="match status" value="1"/>
</dbReference>
<dbReference type="Gene3D" id="3.80.10.10">
    <property type="entry name" value="Ribonuclease Inhibitor"/>
    <property type="match status" value="3"/>
</dbReference>
<evidence type="ECO:0000256" key="8">
    <source>
        <dbReference type="ARBA" id="ARBA00022692"/>
    </source>
</evidence>
<keyword evidence="11 20" id="KW-0547">Nucleotide-binding</keyword>
<keyword evidence="14 21" id="KW-1133">Transmembrane helix</keyword>
<keyword evidence="5" id="KW-0597">Phosphoprotein</keyword>
<dbReference type="PROSITE" id="PS50011">
    <property type="entry name" value="PROTEIN_KINASE_DOM"/>
    <property type="match status" value="1"/>
</dbReference>
<keyword evidence="24" id="KW-1185">Reference proteome</keyword>
<organism evidence="23 24">
    <name type="scientific">Dipteronia sinensis</name>
    <dbReference type="NCBI Taxonomy" id="43782"/>
    <lineage>
        <taxon>Eukaryota</taxon>
        <taxon>Viridiplantae</taxon>
        <taxon>Streptophyta</taxon>
        <taxon>Embryophyta</taxon>
        <taxon>Tracheophyta</taxon>
        <taxon>Spermatophyta</taxon>
        <taxon>Magnoliopsida</taxon>
        <taxon>eudicotyledons</taxon>
        <taxon>Gunneridae</taxon>
        <taxon>Pentapetalae</taxon>
        <taxon>rosids</taxon>
        <taxon>malvids</taxon>
        <taxon>Sapindales</taxon>
        <taxon>Sapindaceae</taxon>
        <taxon>Hippocastanoideae</taxon>
        <taxon>Acereae</taxon>
        <taxon>Dipteronia</taxon>
    </lineage>
</organism>
<feature type="binding site" evidence="20">
    <location>
        <position position="525"/>
    </location>
    <ligand>
        <name>ATP</name>
        <dbReference type="ChEBI" id="CHEBI:30616"/>
    </ligand>
</feature>
<comment type="subcellular location">
    <subcellularLocation>
        <location evidence="1">Membrane</location>
        <topology evidence="1">Single-pass type I membrane protein</topology>
    </subcellularLocation>
</comment>
<evidence type="ECO:0000256" key="5">
    <source>
        <dbReference type="ARBA" id="ARBA00022553"/>
    </source>
</evidence>
<evidence type="ECO:0000256" key="4">
    <source>
        <dbReference type="ARBA" id="ARBA00022527"/>
    </source>
</evidence>
<evidence type="ECO:0000256" key="10">
    <source>
        <dbReference type="ARBA" id="ARBA00022737"/>
    </source>
</evidence>
<dbReference type="InterPro" id="IPR011009">
    <property type="entry name" value="Kinase-like_dom_sf"/>
</dbReference>
<feature type="domain" description="Protein kinase" evidence="22">
    <location>
        <begin position="497"/>
        <end position="765"/>
    </location>
</feature>
<dbReference type="PROSITE" id="PS00107">
    <property type="entry name" value="PROTEIN_KINASE_ATP"/>
    <property type="match status" value="1"/>
</dbReference>
<dbReference type="Proteomes" id="UP001281410">
    <property type="component" value="Unassembled WGS sequence"/>
</dbReference>
<dbReference type="InterPro" id="IPR003591">
    <property type="entry name" value="Leu-rich_rpt_typical-subtyp"/>
</dbReference>
<dbReference type="InterPro" id="IPR051420">
    <property type="entry name" value="Ser_Thr_Kinases_DiverseReg"/>
</dbReference>
<dbReference type="InterPro" id="IPR032675">
    <property type="entry name" value="LRR_dom_sf"/>
</dbReference>
<dbReference type="EC" id="2.7.11.1" evidence="3"/>
<keyword evidence="10" id="KW-0677">Repeat</keyword>
<reference evidence="23" key="1">
    <citation type="journal article" date="2023" name="Plant J.">
        <title>Genome sequences and population genomics provide insights into the demographic history, inbreeding, and mutation load of two 'living fossil' tree species of Dipteronia.</title>
        <authorList>
            <person name="Feng Y."/>
            <person name="Comes H.P."/>
            <person name="Chen J."/>
            <person name="Zhu S."/>
            <person name="Lu R."/>
            <person name="Zhang X."/>
            <person name="Li P."/>
            <person name="Qiu J."/>
            <person name="Olsen K.M."/>
            <person name="Qiu Y."/>
        </authorList>
    </citation>
    <scope>NUCLEOTIDE SEQUENCE</scope>
    <source>
        <strain evidence="23">NBL</strain>
    </source>
</reference>
<dbReference type="PROSITE" id="PS00109">
    <property type="entry name" value="PROTEIN_KINASE_TYR"/>
    <property type="match status" value="1"/>
</dbReference>
<keyword evidence="6" id="KW-0433">Leucine-rich repeat</keyword>
<evidence type="ECO:0000256" key="15">
    <source>
        <dbReference type="ARBA" id="ARBA00023136"/>
    </source>
</evidence>
<dbReference type="Gene3D" id="3.30.200.20">
    <property type="entry name" value="Phosphorylase Kinase, domain 1"/>
    <property type="match status" value="1"/>
</dbReference>
<keyword evidence="15 21" id="KW-0472">Membrane</keyword>
<dbReference type="FunFam" id="3.80.10.10:FF:000400">
    <property type="entry name" value="Nuclear pore complex protein NUP107"/>
    <property type="match status" value="1"/>
</dbReference>
<keyword evidence="12" id="KW-0418">Kinase</keyword>
<evidence type="ECO:0000256" key="7">
    <source>
        <dbReference type="ARBA" id="ARBA00022679"/>
    </source>
</evidence>
<evidence type="ECO:0000256" key="17">
    <source>
        <dbReference type="ARBA" id="ARBA00023180"/>
    </source>
</evidence>
<dbReference type="InterPro" id="IPR008266">
    <property type="entry name" value="Tyr_kinase_AS"/>
</dbReference>
<dbReference type="SUPFAM" id="SSF56112">
    <property type="entry name" value="Protein kinase-like (PK-like)"/>
    <property type="match status" value="1"/>
</dbReference>
<dbReference type="GO" id="GO:0016020">
    <property type="term" value="C:membrane"/>
    <property type="evidence" value="ECO:0007669"/>
    <property type="project" value="UniProtKB-SubCell"/>
</dbReference>
<name>A0AAE0A3K0_9ROSI</name>
<evidence type="ECO:0000256" key="2">
    <source>
        <dbReference type="ARBA" id="ARBA00009592"/>
    </source>
</evidence>
<dbReference type="Gene3D" id="1.10.510.10">
    <property type="entry name" value="Transferase(Phosphotransferase) domain 1"/>
    <property type="match status" value="1"/>
</dbReference>
<dbReference type="SMART" id="SM00369">
    <property type="entry name" value="LRR_TYP"/>
    <property type="match status" value="6"/>
</dbReference>